<protein>
    <submittedName>
        <fullName evidence="1">Uncharacterized protein</fullName>
    </submittedName>
</protein>
<dbReference type="EMBL" id="AZFS01000060">
    <property type="protein sequence ID" value="KRL94053.1"/>
    <property type="molecule type" value="Genomic_DNA"/>
</dbReference>
<name>A0A0R1USX3_9LACO</name>
<proteinExistence type="predicted"/>
<reference evidence="1 2" key="1">
    <citation type="journal article" date="2015" name="Genome Announc.">
        <title>Expanding the biotechnology potential of lactobacilli through comparative genomics of 213 strains and associated genera.</title>
        <authorList>
            <person name="Sun Z."/>
            <person name="Harris H.M."/>
            <person name="McCann A."/>
            <person name="Guo C."/>
            <person name="Argimon S."/>
            <person name="Zhang W."/>
            <person name="Yang X."/>
            <person name="Jeffery I.B."/>
            <person name="Cooney J.C."/>
            <person name="Kagawa T.F."/>
            <person name="Liu W."/>
            <person name="Song Y."/>
            <person name="Salvetti E."/>
            <person name="Wrobel A."/>
            <person name="Rasinkangas P."/>
            <person name="Parkhill J."/>
            <person name="Rea M.C."/>
            <person name="O'Sullivan O."/>
            <person name="Ritari J."/>
            <person name="Douillard F.P."/>
            <person name="Paul Ross R."/>
            <person name="Yang R."/>
            <person name="Briner A.E."/>
            <person name="Felis G.E."/>
            <person name="de Vos W.M."/>
            <person name="Barrangou R."/>
            <person name="Klaenhammer T.R."/>
            <person name="Caufield P.W."/>
            <person name="Cui Y."/>
            <person name="Zhang H."/>
            <person name="O'Toole P.W."/>
        </authorList>
    </citation>
    <scope>NUCLEOTIDE SEQUENCE [LARGE SCALE GENOMIC DNA]</scope>
    <source>
        <strain evidence="1 2">DSM 16381</strain>
    </source>
</reference>
<organism evidence="1 2">
    <name type="scientific">Levilactobacillus hammesii DSM 16381</name>
    <dbReference type="NCBI Taxonomy" id="1423753"/>
    <lineage>
        <taxon>Bacteria</taxon>
        <taxon>Bacillati</taxon>
        <taxon>Bacillota</taxon>
        <taxon>Bacilli</taxon>
        <taxon>Lactobacillales</taxon>
        <taxon>Lactobacillaceae</taxon>
        <taxon>Levilactobacillus</taxon>
    </lineage>
</organism>
<sequence length="71" mass="8485">MLMKFNFTTERRLKWRFIKKNLARSNQSAIYPFAGATVTRDVLPTARLNHVLKPYNHGIYHRLVRHCPQNF</sequence>
<gene>
    <name evidence="1" type="ORF">FD28_GL000598</name>
</gene>
<dbReference type="STRING" id="1423753.FD28_GL000598"/>
<keyword evidence="2" id="KW-1185">Reference proteome</keyword>
<dbReference type="Proteomes" id="UP000051580">
    <property type="component" value="Unassembled WGS sequence"/>
</dbReference>
<evidence type="ECO:0000313" key="2">
    <source>
        <dbReference type="Proteomes" id="UP000051580"/>
    </source>
</evidence>
<dbReference type="PATRIC" id="fig|1423753.3.peg.624"/>
<accession>A0A0R1USX3</accession>
<comment type="caution">
    <text evidence="1">The sequence shown here is derived from an EMBL/GenBank/DDBJ whole genome shotgun (WGS) entry which is preliminary data.</text>
</comment>
<evidence type="ECO:0000313" key="1">
    <source>
        <dbReference type="EMBL" id="KRL94053.1"/>
    </source>
</evidence>
<dbReference type="AlphaFoldDB" id="A0A0R1USX3"/>